<dbReference type="SUPFAM" id="SSF81296">
    <property type="entry name" value="E set domains"/>
    <property type="match status" value="1"/>
</dbReference>
<sequence length="463" mass="52588">MYMKTKNNVKTKRWQIHWMLLSFIVLSLTQCKHDELTEEVGYDPGKEVVITDFYPKQGAVGNNLVIYGDNFGNDLSKIKVTIGGKPAKVIGVKNNSLYCIIPEAAYAGDIKITILGGDNQQLAQAISKEAFSYTRKLLVSTFLGKYYEVASNFEEKEGPFNDCGAFKGITWLTIDPKNPDHMYFTGDVNSCRFIDFEKKYVSYFRTDLDRVSIMNWRIDGNQDMIVSHNHSSDTKNGNYIFSRESNFLQKKAIEVYARGVNGTMVHPQNGELYYSRYRAGDIRRYDFNTKEDKLVFSNPYSAVAVYMVMHPSGDYAYLVEYEKHYIMRTDYDRDKKTFKTPYTICGAAGTAGYADGIGTNARLNNPVQGVFVKNPDYETSGGDQYDFYFCDKANHAIRTLTPQGRVSTFAGRGNNGTNGYADGDLRTEARFNSPQAIAYDETRKCFYIGDTGNWLIRKIAKEE</sequence>
<dbReference type="CDD" id="cd00603">
    <property type="entry name" value="IPT_PCSR"/>
    <property type="match status" value="1"/>
</dbReference>
<dbReference type="STRING" id="390242.SAMN04488024_11491"/>
<dbReference type="InterPro" id="IPR013783">
    <property type="entry name" value="Ig-like_fold"/>
</dbReference>
<evidence type="ECO:0000259" key="1">
    <source>
        <dbReference type="SMART" id="SM00429"/>
    </source>
</evidence>
<dbReference type="SMART" id="SM00429">
    <property type="entry name" value="IPT"/>
    <property type="match status" value="1"/>
</dbReference>
<dbReference type="InterPro" id="IPR014756">
    <property type="entry name" value="Ig_E-set"/>
</dbReference>
<proteinExistence type="predicted"/>
<dbReference type="EMBL" id="FMZH01000014">
    <property type="protein sequence ID" value="SDE23720.1"/>
    <property type="molecule type" value="Genomic_DNA"/>
</dbReference>
<dbReference type="Gene3D" id="2.60.40.10">
    <property type="entry name" value="Immunoglobulins"/>
    <property type="match status" value="1"/>
</dbReference>
<keyword evidence="3" id="KW-1185">Reference proteome</keyword>
<dbReference type="AlphaFoldDB" id="A0A1G7BA75"/>
<dbReference type="PANTHER" id="PTHR13833:SF71">
    <property type="entry name" value="NHL DOMAIN-CONTAINING PROTEIN"/>
    <property type="match status" value="1"/>
</dbReference>
<dbReference type="PANTHER" id="PTHR13833">
    <property type="match status" value="1"/>
</dbReference>
<name>A0A1G7BA75_9SPHI</name>
<feature type="domain" description="IPT/TIG" evidence="1">
    <location>
        <begin position="47"/>
        <end position="134"/>
    </location>
</feature>
<dbReference type="Pfam" id="PF01833">
    <property type="entry name" value="TIG"/>
    <property type="match status" value="1"/>
</dbReference>
<dbReference type="InterPro" id="IPR011042">
    <property type="entry name" value="6-blade_b-propeller_TolB-like"/>
</dbReference>
<dbReference type="InterPro" id="IPR002909">
    <property type="entry name" value="IPT_dom"/>
</dbReference>
<gene>
    <name evidence="2" type="ORF">SAMN04488024_11491</name>
</gene>
<protein>
    <submittedName>
        <fullName evidence="2">IPT/TIG domain-containing protein</fullName>
    </submittedName>
</protein>
<evidence type="ECO:0000313" key="3">
    <source>
        <dbReference type="Proteomes" id="UP000199455"/>
    </source>
</evidence>
<evidence type="ECO:0000313" key="2">
    <source>
        <dbReference type="EMBL" id="SDE23720.1"/>
    </source>
</evidence>
<accession>A0A1G7BA75</accession>
<organism evidence="2 3">
    <name type="scientific">Pedobacter soli</name>
    <dbReference type="NCBI Taxonomy" id="390242"/>
    <lineage>
        <taxon>Bacteria</taxon>
        <taxon>Pseudomonadati</taxon>
        <taxon>Bacteroidota</taxon>
        <taxon>Sphingobacteriia</taxon>
        <taxon>Sphingobacteriales</taxon>
        <taxon>Sphingobacteriaceae</taxon>
        <taxon>Pedobacter</taxon>
    </lineage>
</organism>
<dbReference type="Proteomes" id="UP000199455">
    <property type="component" value="Unassembled WGS sequence"/>
</dbReference>
<dbReference type="SUPFAM" id="SSF63825">
    <property type="entry name" value="YWTD domain"/>
    <property type="match status" value="1"/>
</dbReference>
<reference evidence="3" key="1">
    <citation type="submission" date="2016-10" db="EMBL/GenBank/DDBJ databases">
        <authorList>
            <person name="Varghese N."/>
            <person name="Submissions S."/>
        </authorList>
    </citation>
    <scope>NUCLEOTIDE SEQUENCE [LARGE SCALE GENOMIC DNA]</scope>
    <source>
        <strain evidence="3">DSM 18609</strain>
    </source>
</reference>
<dbReference type="Gene3D" id="2.120.10.30">
    <property type="entry name" value="TolB, C-terminal domain"/>
    <property type="match status" value="1"/>
</dbReference>